<comment type="caution">
    <text evidence="2">The sequence shown here is derived from an EMBL/GenBank/DDBJ whole genome shotgun (WGS) entry which is preliminary data.</text>
</comment>
<evidence type="ECO:0000313" key="2">
    <source>
        <dbReference type="EMBL" id="KON31059.1"/>
    </source>
</evidence>
<dbReference type="InterPro" id="IPR009501">
    <property type="entry name" value="UCP020269"/>
</dbReference>
<dbReference type="InterPro" id="IPR037171">
    <property type="entry name" value="NagB/RpiA_transferase-like"/>
</dbReference>
<dbReference type="Pfam" id="PF02589">
    <property type="entry name" value="LUD_dom"/>
    <property type="match status" value="1"/>
</dbReference>
<evidence type="ECO:0000259" key="1">
    <source>
        <dbReference type="Pfam" id="PF02589"/>
    </source>
</evidence>
<dbReference type="SUPFAM" id="SSF100950">
    <property type="entry name" value="NagB/RpiA/CoA transferase-like"/>
    <property type="match status" value="1"/>
</dbReference>
<gene>
    <name evidence="2" type="ORF">AC482_02135</name>
</gene>
<organism evidence="2 3">
    <name type="scientific">miscellaneous Crenarchaeota group-15 archaeon DG-45</name>
    <dbReference type="NCBI Taxonomy" id="1685127"/>
    <lineage>
        <taxon>Archaea</taxon>
        <taxon>Candidatus Bathyarchaeota</taxon>
        <taxon>MCG-15</taxon>
    </lineage>
</organism>
<reference evidence="2 3" key="1">
    <citation type="submission" date="2015-06" db="EMBL/GenBank/DDBJ databases">
        <title>New insights into the roles of widespread benthic archaea in carbon and nitrogen cycling.</title>
        <authorList>
            <person name="Lazar C.S."/>
            <person name="Baker B.J."/>
            <person name="Seitz K.W."/>
            <person name="Hyde A.S."/>
            <person name="Dick G.J."/>
            <person name="Hinrichs K.-U."/>
            <person name="Teske A.P."/>
        </authorList>
    </citation>
    <scope>NUCLEOTIDE SEQUENCE [LARGE SCALE GENOMIC DNA]</scope>
    <source>
        <strain evidence="2">DG-45</strain>
    </source>
</reference>
<protein>
    <recommendedName>
        <fullName evidence="1">LUD domain-containing protein</fullName>
    </recommendedName>
</protein>
<dbReference type="PIRSF" id="PIRSF020269">
    <property type="entry name" value="DUF1121"/>
    <property type="match status" value="1"/>
</dbReference>
<dbReference type="PATRIC" id="fig|1685127.3.peg.590"/>
<dbReference type="Gene3D" id="3.40.50.10420">
    <property type="entry name" value="NagB/RpiA/CoA transferase-like"/>
    <property type="match status" value="1"/>
</dbReference>
<dbReference type="EMBL" id="LFWZ01000014">
    <property type="protein sequence ID" value="KON31059.1"/>
    <property type="molecule type" value="Genomic_DNA"/>
</dbReference>
<feature type="domain" description="LUD" evidence="1">
    <location>
        <begin position="13"/>
        <end position="210"/>
    </location>
</feature>
<dbReference type="Proteomes" id="UP000037210">
    <property type="component" value="Unassembled WGS sequence"/>
</dbReference>
<name>A0A0M0BRK7_9ARCH</name>
<dbReference type="InterPro" id="IPR024185">
    <property type="entry name" value="FTHF_cligase-like_sf"/>
</dbReference>
<dbReference type="PANTHER" id="PTHR36179">
    <property type="entry name" value="LUD_DOM DOMAIN-CONTAINING PROTEIN"/>
    <property type="match status" value="1"/>
</dbReference>
<proteinExistence type="predicted"/>
<accession>A0A0M0BRK7</accession>
<dbReference type="AlphaFoldDB" id="A0A0M0BRK7"/>
<dbReference type="PANTHER" id="PTHR36179:SF2">
    <property type="entry name" value="LUD DOMAIN-CONTAINING PROTEIN"/>
    <property type="match status" value="1"/>
</dbReference>
<evidence type="ECO:0000313" key="3">
    <source>
        <dbReference type="Proteomes" id="UP000037210"/>
    </source>
</evidence>
<dbReference type="InterPro" id="IPR003741">
    <property type="entry name" value="LUD_dom"/>
</dbReference>
<sequence length="216" mass="23693">MFEARKWYWEKRIERTLEALKRNGFDAVHVPDGKAAVSRVLELIPEDALVGIGGSVTLREIGLLEALERRGNTLANHWQARQRGATAEETQRIRRQQINSDAFVTSTNAVTEKGELINVDGAGQRVAAMIFGPKKVIVIAGINKIVGDIDEGIDRVRELAAPMNAKRLNLKTPCAVTGVCSDCDSKDRICNVTSIIQKMPWGADITVVLVGQSLGY</sequence>